<evidence type="ECO:0000256" key="1">
    <source>
        <dbReference type="SAM" id="Phobius"/>
    </source>
</evidence>
<name>A0A8F5BSV0_9CREN</name>
<dbReference type="Proteomes" id="UP000693941">
    <property type="component" value="Chromosome"/>
</dbReference>
<keyword evidence="1" id="KW-0812">Transmembrane</keyword>
<sequence>MGNTIFSFASIKKKTITFSSFYFSSTMFFSPFNTFIVFQK</sequence>
<dbReference type="EMBL" id="CP077715">
    <property type="protein sequence ID" value="QXJ30858.1"/>
    <property type="molecule type" value="Genomic_DNA"/>
</dbReference>
<protein>
    <submittedName>
        <fullName evidence="2">Uncharacterized protein</fullName>
    </submittedName>
</protein>
<accession>A0A8F5BSV0</accession>
<dbReference type="AlphaFoldDB" id="A0A8F5BSV0"/>
<organism evidence="2 3">
    <name type="scientific">Saccharolobus shibatae</name>
    <dbReference type="NCBI Taxonomy" id="2286"/>
    <lineage>
        <taxon>Archaea</taxon>
        <taxon>Thermoproteota</taxon>
        <taxon>Thermoprotei</taxon>
        <taxon>Sulfolobales</taxon>
        <taxon>Sulfolobaceae</taxon>
        <taxon>Saccharolobus</taxon>
    </lineage>
</organism>
<gene>
    <name evidence="2" type="ORF">J5U21_00507</name>
</gene>
<evidence type="ECO:0000313" key="2">
    <source>
        <dbReference type="EMBL" id="QXJ30858.1"/>
    </source>
</evidence>
<keyword evidence="1" id="KW-0472">Membrane</keyword>
<evidence type="ECO:0000313" key="3">
    <source>
        <dbReference type="Proteomes" id="UP000693941"/>
    </source>
</evidence>
<feature type="transmembrane region" description="Helical" evidence="1">
    <location>
        <begin position="20"/>
        <end position="38"/>
    </location>
</feature>
<reference evidence="2" key="1">
    <citation type="journal article" date="2021" name="Environ. Microbiol.">
        <title>New insights into the diversity and evolution of the archaeal mobilome from three complete genomes of Saccharolobus shibatae.</title>
        <authorList>
            <person name="Medvedeva S."/>
            <person name="Brandt D."/>
            <person name="Cvirkaite-Krupovic V."/>
            <person name="Liu Y."/>
            <person name="Severinov K."/>
            <person name="Ishino S."/>
            <person name="Ishino Y."/>
            <person name="Prangishvili D."/>
            <person name="Kalinowski J."/>
            <person name="Krupovic M."/>
        </authorList>
    </citation>
    <scope>NUCLEOTIDE SEQUENCE</scope>
    <source>
        <strain evidence="2">BEU9</strain>
    </source>
</reference>
<keyword evidence="1" id="KW-1133">Transmembrane helix</keyword>
<proteinExistence type="predicted"/>